<dbReference type="Pfam" id="PF06013">
    <property type="entry name" value="WXG100"/>
    <property type="match status" value="1"/>
</dbReference>
<protein>
    <recommendedName>
        <fullName evidence="1">ESAT-6-like protein</fullName>
    </recommendedName>
</protein>
<dbReference type="EMBL" id="CP021417">
    <property type="protein sequence ID" value="ARU45557.1"/>
    <property type="molecule type" value="Genomic_DNA"/>
</dbReference>
<dbReference type="InterPro" id="IPR036689">
    <property type="entry name" value="ESAT-6-like_sf"/>
</dbReference>
<sequence>MSGQFRTEADVMMATAGRVDNTNAEVQSELARLREIIDGIRGSWAGSAQVSFDNLMQRWDASAGKLRMALQSISDNIRSNAASFDQTETDNKAAFASVGAQGLAL</sequence>
<dbReference type="NCBIfam" id="TIGR03930">
    <property type="entry name" value="WXG100_ESAT6"/>
    <property type="match status" value="1"/>
</dbReference>
<evidence type="ECO:0000313" key="3">
    <source>
        <dbReference type="Proteomes" id="UP000195652"/>
    </source>
</evidence>
<dbReference type="Proteomes" id="UP000195652">
    <property type="component" value="Chromosome"/>
</dbReference>
<dbReference type="AlphaFoldDB" id="A0A7Y4LIC0"/>
<gene>
    <name evidence="2" type="ORF">CBE74_02495</name>
</gene>
<evidence type="ECO:0000313" key="2">
    <source>
        <dbReference type="EMBL" id="ARU45557.1"/>
    </source>
</evidence>
<proteinExistence type="inferred from homology"/>
<dbReference type="GeneID" id="75007152"/>
<reference evidence="2 3" key="4">
    <citation type="journal article" date="2020" name="PLoS ONE">
        <title>Taxonomic classification of strain PO100/5 shows a broader geographic distribution and genetic markers of the recently described Corynebacterium silvaticum.</title>
        <authorList>
            <person name="Viana M.V.C."/>
            <person name="Profeta R."/>
            <person name="da Silva A.L."/>
            <person name="Hurtado R."/>
            <person name="Cerqueira J.C."/>
            <person name="Ribeiro B.F.S."/>
            <person name="Almeida M.O."/>
            <person name="Morais-Rodrigues F."/>
            <person name="Soares S.C."/>
            <person name="Oliveira M."/>
            <person name="Tavares L."/>
            <person name="Figueiredo H."/>
            <person name="Wattam A.R."/>
            <person name="Barh D."/>
            <person name="Ghosh P."/>
            <person name="Silva A."/>
            <person name="Azevedo V."/>
        </authorList>
    </citation>
    <scope>NUCLEOTIDE SEQUENCE [LARGE SCALE GENOMIC DNA]</scope>
    <source>
        <strain evidence="2 3">PO100/5</strain>
    </source>
</reference>
<dbReference type="KEGG" id="csil:CBE74_02495"/>
<dbReference type="RefSeq" id="WP_087453414.1">
    <property type="nucleotide sequence ID" value="NZ_CP021417.2"/>
</dbReference>
<keyword evidence="3" id="KW-1185">Reference proteome</keyword>
<accession>A0A7Y4LIC0</accession>
<dbReference type="SUPFAM" id="SSF140453">
    <property type="entry name" value="EsxAB dimer-like"/>
    <property type="match status" value="1"/>
</dbReference>
<reference evidence="2 3" key="2">
    <citation type="journal article" date="2020" name="Antonie Van Leeuwenhoek">
        <title>Phylogenomic characterisation of a novel corynebacterial species pathogenic to animals.</title>
        <authorList>
            <person name="Moller J."/>
            <person name="Musella L."/>
            <person name="Melnikov V."/>
            <person name="Geissdorfer W."/>
            <person name="Burkovski A."/>
            <person name="Sangal V."/>
        </authorList>
    </citation>
    <scope>NUCLEOTIDE SEQUENCE [LARGE SCALE GENOMIC DNA]</scope>
    <source>
        <strain evidence="2 3">PO100/5</strain>
    </source>
</reference>
<dbReference type="OrthoDB" id="4554345at2"/>
<organism evidence="2 3">
    <name type="scientific">Corynebacterium silvaticum</name>
    <dbReference type="NCBI Taxonomy" id="2320431"/>
    <lineage>
        <taxon>Bacteria</taxon>
        <taxon>Bacillati</taxon>
        <taxon>Actinomycetota</taxon>
        <taxon>Actinomycetes</taxon>
        <taxon>Mycobacteriales</taxon>
        <taxon>Corynebacteriaceae</taxon>
        <taxon>Corynebacterium</taxon>
    </lineage>
</organism>
<reference evidence="2 3" key="1">
    <citation type="journal article" date="2014" name="BMC Vet. Res.">
        <title>First report of Corynebacterium pseudotuberculosis from caseous lymphadenitis lesions in Black Alentejano pig (Sus scrofa domesticus).</title>
        <authorList>
            <person name="Oliveira M."/>
            <person name="Barroco C."/>
            <person name="Mottola C."/>
            <person name="Santos R."/>
            <person name="Lemsaddek A."/>
            <person name="Tavares L."/>
            <person name="Semedo-Lemsaddek T."/>
        </authorList>
    </citation>
    <scope>NUCLEOTIDE SEQUENCE [LARGE SCALE GENOMIC DNA]</scope>
    <source>
        <strain evidence="2 3">PO100/5</strain>
    </source>
</reference>
<comment type="similarity">
    <text evidence="1">Belongs to the WXG100 family.</text>
</comment>
<reference evidence="2 3" key="3">
    <citation type="journal article" date="2020" name="Int. J. Syst. Evol. Microbiol.">
        <title>Corynebacterium silvaticum sp. nov., a unique group of NTTB corynebacteria in wild boar and roe deer.</title>
        <authorList>
            <person name="Dangel A."/>
            <person name="Berger A."/>
            <person name="Rau J."/>
            <person name="Eisenberg T."/>
            <person name="Kampfer P."/>
            <person name="Margos G."/>
            <person name="Contzen M."/>
            <person name="Busse H.J."/>
            <person name="Konrad R."/>
            <person name="Peters M."/>
            <person name="Sting R."/>
            <person name="Sing A."/>
        </authorList>
    </citation>
    <scope>NUCLEOTIDE SEQUENCE [LARGE SCALE GENOMIC DNA]</scope>
    <source>
        <strain evidence="2 3">PO100/5</strain>
    </source>
</reference>
<name>A0A7Y4LIC0_9CORY</name>
<dbReference type="Gene3D" id="1.10.287.1060">
    <property type="entry name" value="ESAT-6-like"/>
    <property type="match status" value="1"/>
</dbReference>
<evidence type="ECO:0000256" key="1">
    <source>
        <dbReference type="RuleBase" id="RU362001"/>
    </source>
</evidence>
<dbReference type="InterPro" id="IPR010310">
    <property type="entry name" value="T7SS_ESAT-6-like"/>
</dbReference>